<keyword evidence="1" id="KW-0812">Transmembrane</keyword>
<name>A0A1Y2DH44_9PEZI</name>
<proteinExistence type="predicted"/>
<feature type="transmembrane region" description="Helical" evidence="1">
    <location>
        <begin position="112"/>
        <end position="132"/>
    </location>
</feature>
<evidence type="ECO:0000256" key="1">
    <source>
        <dbReference type="SAM" id="Phobius"/>
    </source>
</evidence>
<dbReference type="PANTHER" id="PTHR35179:SF1">
    <property type="entry name" value="INTEGRAL MEMBRANE PROTEIN"/>
    <property type="match status" value="1"/>
</dbReference>
<keyword evidence="1" id="KW-1133">Transmembrane helix</keyword>
<gene>
    <name evidence="2" type="ORF">BCR38DRAFT_74566</name>
</gene>
<keyword evidence="1" id="KW-0472">Membrane</keyword>
<protein>
    <recommendedName>
        <fullName evidence="4">Integral membrane protein</fullName>
    </recommendedName>
</protein>
<feature type="transmembrane region" description="Helical" evidence="1">
    <location>
        <begin position="223"/>
        <end position="246"/>
    </location>
</feature>
<accession>A0A1Y2DH44</accession>
<dbReference type="EMBL" id="MCFJ01000016">
    <property type="protein sequence ID" value="ORY58557.1"/>
    <property type="molecule type" value="Genomic_DNA"/>
</dbReference>
<dbReference type="RefSeq" id="XP_040711474.1">
    <property type="nucleotide sequence ID" value="XM_040865605.1"/>
</dbReference>
<feature type="transmembrane region" description="Helical" evidence="1">
    <location>
        <begin position="192"/>
        <end position="211"/>
    </location>
</feature>
<dbReference type="InParanoid" id="A0A1Y2DH44"/>
<evidence type="ECO:0008006" key="4">
    <source>
        <dbReference type="Google" id="ProtNLM"/>
    </source>
</evidence>
<dbReference type="OrthoDB" id="3205825at2759"/>
<dbReference type="Proteomes" id="UP000193689">
    <property type="component" value="Unassembled WGS sequence"/>
</dbReference>
<keyword evidence="3" id="KW-1185">Reference proteome</keyword>
<organism evidence="2 3">
    <name type="scientific">Pseudomassariella vexata</name>
    <dbReference type="NCBI Taxonomy" id="1141098"/>
    <lineage>
        <taxon>Eukaryota</taxon>
        <taxon>Fungi</taxon>
        <taxon>Dikarya</taxon>
        <taxon>Ascomycota</taxon>
        <taxon>Pezizomycotina</taxon>
        <taxon>Sordariomycetes</taxon>
        <taxon>Xylariomycetidae</taxon>
        <taxon>Amphisphaeriales</taxon>
        <taxon>Pseudomassariaceae</taxon>
        <taxon>Pseudomassariella</taxon>
    </lineage>
</organism>
<evidence type="ECO:0000313" key="3">
    <source>
        <dbReference type="Proteomes" id="UP000193689"/>
    </source>
</evidence>
<dbReference type="AlphaFoldDB" id="A0A1Y2DH44"/>
<feature type="transmembrane region" description="Helical" evidence="1">
    <location>
        <begin position="152"/>
        <end position="172"/>
    </location>
</feature>
<dbReference type="GeneID" id="63781817"/>
<reference evidence="2 3" key="1">
    <citation type="submission" date="2016-07" db="EMBL/GenBank/DDBJ databases">
        <title>Pervasive Adenine N6-methylation of Active Genes in Fungi.</title>
        <authorList>
            <consortium name="DOE Joint Genome Institute"/>
            <person name="Mondo S.J."/>
            <person name="Dannebaum R.O."/>
            <person name="Kuo R.C."/>
            <person name="Labutti K."/>
            <person name="Haridas S."/>
            <person name="Kuo A."/>
            <person name="Salamov A."/>
            <person name="Ahrendt S.R."/>
            <person name="Lipzen A."/>
            <person name="Sullivan W."/>
            <person name="Andreopoulos W.B."/>
            <person name="Clum A."/>
            <person name="Lindquist E."/>
            <person name="Daum C."/>
            <person name="Ramamoorthy G.K."/>
            <person name="Gryganskyi A."/>
            <person name="Culley D."/>
            <person name="Magnuson J.K."/>
            <person name="James T.Y."/>
            <person name="O'Malley M.A."/>
            <person name="Stajich J.E."/>
            <person name="Spatafora J.W."/>
            <person name="Visel A."/>
            <person name="Grigoriev I.V."/>
        </authorList>
    </citation>
    <scope>NUCLEOTIDE SEQUENCE [LARGE SCALE GENOMIC DNA]</scope>
    <source>
        <strain evidence="2 3">CBS 129021</strain>
    </source>
</reference>
<feature type="transmembrane region" description="Helical" evidence="1">
    <location>
        <begin position="43"/>
        <end position="63"/>
    </location>
</feature>
<dbReference type="PANTHER" id="PTHR35179">
    <property type="entry name" value="PROTEIN CBG02620"/>
    <property type="match status" value="1"/>
</dbReference>
<sequence>MDTARLVDGFASAETSLSTRTSERQGGFLIPPWYRSEQPDANTNKLVCLIYGFTLALAGFSAAKASKQSWRSYQRNKFWNAYIIMIWAEWFSSVGISITSFLFLQGIVPPSFWTFFIILIFWLVQMHCILQIIANRLSVLILHPQESRRLKLAVFSIVTFITVTVSCTWMPARLQISESIIRVNNIWDRASKGIFVAVDAALNIAFLIIVYRSLIAAGLKQYWILFRFNSCMVLVSILLDITLIGAMSLPSSVVYFQFNPLVFLTKLYIELNLAELIARVVHSSNVMIGVPRATGPKRRRDIDNATMIYSNHHHRHHQIMSRCEEHEGETAAQMRGRKPFGQPDDGILRTVEFQVLIEDRTAAMIGETDDALRYAFDFDGEVARFR</sequence>
<comment type="caution">
    <text evidence="2">The sequence shown here is derived from an EMBL/GenBank/DDBJ whole genome shotgun (WGS) entry which is preliminary data.</text>
</comment>
<feature type="transmembrane region" description="Helical" evidence="1">
    <location>
        <begin position="84"/>
        <end position="106"/>
    </location>
</feature>
<evidence type="ECO:0000313" key="2">
    <source>
        <dbReference type="EMBL" id="ORY58557.1"/>
    </source>
</evidence>